<evidence type="ECO:0000313" key="2">
    <source>
        <dbReference type="Proteomes" id="UP000241462"/>
    </source>
</evidence>
<reference evidence="1 2" key="1">
    <citation type="journal article" date="2018" name="Mycol. Prog.">
        <title>Coniella lustricola, a new species from submerged detritus.</title>
        <authorList>
            <person name="Raudabaugh D.B."/>
            <person name="Iturriaga T."/>
            <person name="Carver A."/>
            <person name="Mondo S."/>
            <person name="Pangilinan J."/>
            <person name="Lipzen A."/>
            <person name="He G."/>
            <person name="Amirebrahimi M."/>
            <person name="Grigoriev I.V."/>
            <person name="Miller A.N."/>
        </authorList>
    </citation>
    <scope>NUCLEOTIDE SEQUENCE [LARGE SCALE GENOMIC DNA]</scope>
    <source>
        <strain evidence="1 2">B22-T-1</strain>
    </source>
</reference>
<sequence length="147" mass="16450">MTSFIEESAWPESFTNGENRELLEKFYNLSNAPNPGSDASEEALAELFDPEKGVYQLASKKAQGREAIIELRKALFASIPRREHRVVKIFTFGEDQSQLLVLGKVEYGHHHGHETNSDWASKIVLSTSEGQPKLAEVQIIVDTATHI</sequence>
<proteinExistence type="predicted"/>
<accession>A0A2T2ZYF0</accession>
<name>A0A2T2ZYF0_9PEZI</name>
<dbReference type="EMBL" id="KZ678562">
    <property type="protein sequence ID" value="PSR79582.1"/>
    <property type="molecule type" value="Genomic_DNA"/>
</dbReference>
<protein>
    <recommendedName>
        <fullName evidence="3">SnoaL-like domain-containing protein</fullName>
    </recommendedName>
</protein>
<evidence type="ECO:0000313" key="1">
    <source>
        <dbReference type="EMBL" id="PSR79582.1"/>
    </source>
</evidence>
<organism evidence="1 2">
    <name type="scientific">Coniella lustricola</name>
    <dbReference type="NCBI Taxonomy" id="2025994"/>
    <lineage>
        <taxon>Eukaryota</taxon>
        <taxon>Fungi</taxon>
        <taxon>Dikarya</taxon>
        <taxon>Ascomycota</taxon>
        <taxon>Pezizomycotina</taxon>
        <taxon>Sordariomycetes</taxon>
        <taxon>Sordariomycetidae</taxon>
        <taxon>Diaporthales</taxon>
        <taxon>Schizoparmaceae</taxon>
        <taxon>Coniella</taxon>
    </lineage>
</organism>
<keyword evidence="2" id="KW-1185">Reference proteome</keyword>
<gene>
    <name evidence="1" type="ORF">BD289DRAFT_455767</name>
</gene>
<dbReference type="InParanoid" id="A0A2T2ZYF0"/>
<dbReference type="SUPFAM" id="SSF54427">
    <property type="entry name" value="NTF2-like"/>
    <property type="match status" value="1"/>
</dbReference>
<dbReference type="AlphaFoldDB" id="A0A2T2ZYF0"/>
<evidence type="ECO:0008006" key="3">
    <source>
        <dbReference type="Google" id="ProtNLM"/>
    </source>
</evidence>
<dbReference type="Gene3D" id="3.10.450.50">
    <property type="match status" value="1"/>
</dbReference>
<dbReference type="InterPro" id="IPR032710">
    <property type="entry name" value="NTF2-like_dom_sf"/>
</dbReference>
<dbReference type="OrthoDB" id="3468019at2759"/>
<dbReference type="Proteomes" id="UP000241462">
    <property type="component" value="Unassembled WGS sequence"/>
</dbReference>